<dbReference type="InterPro" id="IPR020846">
    <property type="entry name" value="MFS_dom"/>
</dbReference>
<dbReference type="SUPFAM" id="SSF103473">
    <property type="entry name" value="MFS general substrate transporter"/>
    <property type="match status" value="1"/>
</dbReference>
<feature type="transmembrane region" description="Helical" evidence="7">
    <location>
        <begin position="206"/>
        <end position="230"/>
    </location>
</feature>
<dbReference type="FunFam" id="1.20.1720.10:FF:000009">
    <property type="entry name" value="MFS multidrug transporter"/>
    <property type="match status" value="1"/>
</dbReference>
<dbReference type="EMBL" id="JAWIZZ010000048">
    <property type="protein sequence ID" value="KAK5779036.1"/>
    <property type="molecule type" value="Genomic_DNA"/>
</dbReference>
<evidence type="ECO:0000256" key="2">
    <source>
        <dbReference type="ARBA" id="ARBA00022448"/>
    </source>
</evidence>
<evidence type="ECO:0000256" key="6">
    <source>
        <dbReference type="ARBA" id="ARBA00038347"/>
    </source>
</evidence>
<dbReference type="InterPro" id="IPR036259">
    <property type="entry name" value="MFS_trans_sf"/>
</dbReference>
<gene>
    <name evidence="9" type="ORF">RI543_003656</name>
</gene>
<keyword evidence="3 7" id="KW-0812">Transmembrane</keyword>
<dbReference type="Gene3D" id="1.20.1250.20">
    <property type="entry name" value="MFS general substrate transporter like domains"/>
    <property type="match status" value="1"/>
</dbReference>
<feature type="transmembrane region" description="Helical" evidence="7">
    <location>
        <begin position="372"/>
        <end position="394"/>
    </location>
</feature>
<dbReference type="PANTHER" id="PTHR23502:SF21">
    <property type="entry name" value="DITYROSINE TRANSPORTER 1"/>
    <property type="match status" value="1"/>
</dbReference>
<feature type="transmembrane region" description="Helical" evidence="7">
    <location>
        <begin position="505"/>
        <end position="528"/>
    </location>
</feature>
<protein>
    <recommendedName>
        <fullName evidence="8">Major facilitator superfamily (MFS) profile domain-containing protein</fullName>
    </recommendedName>
</protein>
<feature type="domain" description="Major facilitator superfamily (MFS) profile" evidence="8">
    <location>
        <begin position="81"/>
        <end position="532"/>
    </location>
</feature>
<evidence type="ECO:0000256" key="7">
    <source>
        <dbReference type="SAM" id="Phobius"/>
    </source>
</evidence>
<feature type="transmembrane region" description="Helical" evidence="7">
    <location>
        <begin position="146"/>
        <end position="165"/>
    </location>
</feature>
<dbReference type="PANTHER" id="PTHR23502">
    <property type="entry name" value="MAJOR FACILITATOR SUPERFAMILY"/>
    <property type="match status" value="1"/>
</dbReference>
<evidence type="ECO:0000313" key="9">
    <source>
        <dbReference type="EMBL" id="KAK5779036.1"/>
    </source>
</evidence>
<organism evidence="9 10">
    <name type="scientific">Arxiozyma heterogenica</name>
    <dbReference type="NCBI Taxonomy" id="278026"/>
    <lineage>
        <taxon>Eukaryota</taxon>
        <taxon>Fungi</taxon>
        <taxon>Dikarya</taxon>
        <taxon>Ascomycota</taxon>
        <taxon>Saccharomycotina</taxon>
        <taxon>Saccharomycetes</taxon>
        <taxon>Saccharomycetales</taxon>
        <taxon>Saccharomycetaceae</taxon>
        <taxon>Arxiozyma</taxon>
    </lineage>
</organism>
<evidence type="ECO:0000313" key="10">
    <source>
        <dbReference type="Proteomes" id="UP001306508"/>
    </source>
</evidence>
<feature type="transmembrane region" description="Helical" evidence="7">
    <location>
        <begin position="177"/>
        <end position="199"/>
    </location>
</feature>
<proteinExistence type="inferred from homology"/>
<evidence type="ECO:0000256" key="3">
    <source>
        <dbReference type="ARBA" id="ARBA00022692"/>
    </source>
</evidence>
<sequence length="541" mass="60391">MSYKDCDINTSFSPSGHPHLGALEGQYVPYNINSQYFKESYDEDDVSKDAVLEEVHTEKSSPGPIKPLPYSCFTKSQKFVIFFIIMFIGFLGPLSGNIYIPALPLLQQEFKTTTTVINATVSVFMGVFAVGPLLWGMYADIGGRKILYLTSLLLMMIVNVLLSTLPSNIVSLFILRIVQAFASSSVITLGAGTVTDIIAPKNRGKAIAYFMMGPNIGPILAPIIAGLILIDDNNWRWLFGFTCIMSGVGFLLVLFFLPETLRCIVGNGDPGWKQDRLDENEDQVLLEFNNSNWSFCKFIGIQKPVSLSVYFREEYPKPPRATLMTYWEMVKIKPVLFTSISTALLFANYYAFSVTFSHYLQSEYHYSMLKIGAAYVCPGVCMIFGSQIGGHLSDMLRNNWKRRHRNRVFPLEERLILNIIGIIINAAGCIGYGWSIQRKFHIAIILFFTGLTAAGLTWCNNTTMTYLTELLSKRAASSVAVSSLFRNVAAAISSAIIFTLCDVMGIGWCFTGLGLVNIVPLCLISWLVNRAGRWQNFTSYI</sequence>
<feature type="transmembrane region" description="Helical" evidence="7">
    <location>
        <begin position="479"/>
        <end position="499"/>
    </location>
</feature>
<dbReference type="Pfam" id="PF07690">
    <property type="entry name" value="MFS_1"/>
    <property type="match status" value="1"/>
</dbReference>
<dbReference type="GO" id="GO:0005886">
    <property type="term" value="C:plasma membrane"/>
    <property type="evidence" value="ECO:0007669"/>
    <property type="project" value="TreeGrafter"/>
</dbReference>
<keyword evidence="10" id="KW-1185">Reference proteome</keyword>
<keyword evidence="4 7" id="KW-1133">Transmembrane helix</keyword>
<name>A0AAN8A7Q1_9SACH</name>
<evidence type="ECO:0000256" key="5">
    <source>
        <dbReference type="ARBA" id="ARBA00023136"/>
    </source>
</evidence>
<feature type="transmembrane region" description="Helical" evidence="7">
    <location>
        <begin position="415"/>
        <end position="434"/>
    </location>
</feature>
<feature type="transmembrane region" description="Helical" evidence="7">
    <location>
        <begin position="236"/>
        <end position="257"/>
    </location>
</feature>
<comment type="similarity">
    <text evidence="6">Belongs to the major facilitator superfamily. CAR1 family.</text>
</comment>
<reference evidence="10" key="1">
    <citation type="submission" date="2023-07" db="EMBL/GenBank/DDBJ databases">
        <title>A draft genome of Kazachstania heterogenica Y-27499.</title>
        <authorList>
            <person name="Donic C."/>
            <person name="Kralova J.S."/>
            <person name="Fidel L."/>
            <person name="Ben-Dor S."/>
            <person name="Jung S."/>
        </authorList>
    </citation>
    <scope>NUCLEOTIDE SEQUENCE [LARGE SCALE GENOMIC DNA]</scope>
    <source>
        <strain evidence="10">Y27499</strain>
    </source>
</reference>
<keyword evidence="5 7" id="KW-0472">Membrane</keyword>
<dbReference type="GO" id="GO:0005275">
    <property type="term" value="F:amine transmembrane transporter activity"/>
    <property type="evidence" value="ECO:0007669"/>
    <property type="project" value="TreeGrafter"/>
</dbReference>
<feature type="transmembrane region" description="Helical" evidence="7">
    <location>
        <begin position="440"/>
        <end position="459"/>
    </location>
</feature>
<dbReference type="Gene3D" id="1.20.1720.10">
    <property type="entry name" value="Multidrug resistance protein D"/>
    <property type="match status" value="1"/>
</dbReference>
<keyword evidence="2" id="KW-0813">Transport</keyword>
<dbReference type="InterPro" id="IPR011701">
    <property type="entry name" value="MFS"/>
</dbReference>
<comment type="subcellular location">
    <subcellularLocation>
        <location evidence="1">Membrane</location>
        <topology evidence="1">Multi-pass membrane protein</topology>
    </subcellularLocation>
</comment>
<comment type="caution">
    <text evidence="9">The sequence shown here is derived from an EMBL/GenBank/DDBJ whole genome shotgun (WGS) entry which is preliminary data.</text>
</comment>
<evidence type="ECO:0000256" key="4">
    <source>
        <dbReference type="ARBA" id="ARBA00022989"/>
    </source>
</evidence>
<dbReference type="Proteomes" id="UP001306508">
    <property type="component" value="Unassembled WGS sequence"/>
</dbReference>
<feature type="transmembrane region" description="Helical" evidence="7">
    <location>
        <begin position="79"/>
        <end position="100"/>
    </location>
</feature>
<evidence type="ECO:0000256" key="1">
    <source>
        <dbReference type="ARBA" id="ARBA00004141"/>
    </source>
</evidence>
<dbReference type="PROSITE" id="PS50850">
    <property type="entry name" value="MFS"/>
    <property type="match status" value="1"/>
</dbReference>
<accession>A0AAN8A7Q1</accession>
<feature type="transmembrane region" description="Helical" evidence="7">
    <location>
        <begin position="334"/>
        <end position="352"/>
    </location>
</feature>
<dbReference type="AlphaFoldDB" id="A0AAN8A7Q1"/>
<feature type="transmembrane region" description="Helical" evidence="7">
    <location>
        <begin position="120"/>
        <end position="139"/>
    </location>
</feature>
<evidence type="ECO:0000259" key="8">
    <source>
        <dbReference type="PROSITE" id="PS50850"/>
    </source>
</evidence>